<dbReference type="GO" id="GO:0005634">
    <property type="term" value="C:nucleus"/>
    <property type="evidence" value="ECO:0007669"/>
    <property type="project" value="UniProtKB-SubCell"/>
</dbReference>
<dbReference type="AlphaFoldDB" id="A0A9W9U1Q8"/>
<dbReference type="Proteomes" id="UP001147746">
    <property type="component" value="Unassembled WGS sequence"/>
</dbReference>
<organism evidence="6 7">
    <name type="scientific">Penicillium atrosanguineum</name>
    <dbReference type="NCBI Taxonomy" id="1132637"/>
    <lineage>
        <taxon>Eukaryota</taxon>
        <taxon>Fungi</taxon>
        <taxon>Dikarya</taxon>
        <taxon>Ascomycota</taxon>
        <taxon>Pezizomycotina</taxon>
        <taxon>Eurotiomycetes</taxon>
        <taxon>Eurotiomycetidae</taxon>
        <taxon>Eurotiales</taxon>
        <taxon>Aspergillaceae</taxon>
        <taxon>Penicillium</taxon>
    </lineage>
</organism>
<evidence type="ECO:0008006" key="8">
    <source>
        <dbReference type="Google" id="ProtNLM"/>
    </source>
</evidence>
<protein>
    <recommendedName>
        <fullName evidence="8">Transcription factor domain-containing protein</fullName>
    </recommendedName>
</protein>
<evidence type="ECO:0000256" key="5">
    <source>
        <dbReference type="ARBA" id="ARBA00023242"/>
    </source>
</evidence>
<evidence type="ECO:0000256" key="2">
    <source>
        <dbReference type="ARBA" id="ARBA00022723"/>
    </source>
</evidence>
<dbReference type="GO" id="GO:0000981">
    <property type="term" value="F:DNA-binding transcription factor activity, RNA polymerase II-specific"/>
    <property type="evidence" value="ECO:0007669"/>
    <property type="project" value="InterPro"/>
</dbReference>
<reference evidence="6" key="1">
    <citation type="submission" date="2022-12" db="EMBL/GenBank/DDBJ databases">
        <authorList>
            <person name="Petersen C."/>
        </authorList>
    </citation>
    <scope>NUCLEOTIDE SEQUENCE</scope>
    <source>
        <strain evidence="6">IBT 21472</strain>
    </source>
</reference>
<evidence type="ECO:0000313" key="7">
    <source>
        <dbReference type="Proteomes" id="UP001147746"/>
    </source>
</evidence>
<proteinExistence type="predicted"/>
<keyword evidence="3" id="KW-0805">Transcription regulation</keyword>
<sequence>MANIYGFPDAHDLDDSITKEVIIRTWCSLYMIDQWSSAGLNLPRQIEDDQKRPVHEIEFWRLKPEVFFTPSFRAKALPSLWGHMVDLAQMFGRVKDFHEELAEGSMNEHDTELTTYKLKERFDEFTRLKLPLEHHYTPRTFKTHAAAGLGGTFVALHLGYHHYATLLYFPYLDPQLTQIPGRSSYVDLCKSHAASFSDLLRTSHETPNCEAVYLIVAHMTVVSSSVLLHTLLFGEEDELSEARRRLYSNFEILLKLKQYWPGADFMVKPRMVRFGQELTK</sequence>
<keyword evidence="7" id="KW-1185">Reference proteome</keyword>
<dbReference type="CDD" id="cd12148">
    <property type="entry name" value="fungal_TF_MHR"/>
    <property type="match status" value="1"/>
</dbReference>
<dbReference type="PANTHER" id="PTHR47338">
    <property type="entry name" value="ZN(II)2CYS6 TRANSCRIPTION FACTOR (EUROFUNG)-RELATED"/>
    <property type="match status" value="1"/>
</dbReference>
<dbReference type="InterPro" id="IPR050815">
    <property type="entry name" value="TF_fung"/>
</dbReference>
<dbReference type="PANTHER" id="PTHR47338:SF16">
    <property type="entry name" value="TRANSCRIPTION FACTOR, PUTATIVE (AFU_ORTHOLOGUE AFUA_2G09360)-RELATED"/>
    <property type="match status" value="1"/>
</dbReference>
<keyword evidence="4" id="KW-0804">Transcription</keyword>
<name>A0A9W9U1Q8_9EURO</name>
<keyword evidence="5" id="KW-0539">Nucleus</keyword>
<dbReference type="EMBL" id="JAPZBO010000008">
    <property type="protein sequence ID" value="KAJ5307822.1"/>
    <property type="molecule type" value="Genomic_DNA"/>
</dbReference>
<evidence type="ECO:0000313" key="6">
    <source>
        <dbReference type="EMBL" id="KAJ5307822.1"/>
    </source>
</evidence>
<keyword evidence="2" id="KW-0479">Metal-binding</keyword>
<evidence type="ECO:0000256" key="1">
    <source>
        <dbReference type="ARBA" id="ARBA00004123"/>
    </source>
</evidence>
<reference evidence="6" key="2">
    <citation type="journal article" date="2023" name="IMA Fungus">
        <title>Comparative genomic study of the Penicillium genus elucidates a diverse pangenome and 15 lateral gene transfer events.</title>
        <authorList>
            <person name="Petersen C."/>
            <person name="Sorensen T."/>
            <person name="Nielsen M.R."/>
            <person name="Sondergaard T.E."/>
            <person name="Sorensen J.L."/>
            <person name="Fitzpatrick D.A."/>
            <person name="Frisvad J.C."/>
            <person name="Nielsen K.L."/>
        </authorList>
    </citation>
    <scope>NUCLEOTIDE SEQUENCE</scope>
    <source>
        <strain evidence="6">IBT 21472</strain>
    </source>
</reference>
<comment type="caution">
    <text evidence="6">The sequence shown here is derived from an EMBL/GenBank/DDBJ whole genome shotgun (WGS) entry which is preliminary data.</text>
</comment>
<gene>
    <name evidence="6" type="ORF">N7476_008478</name>
</gene>
<accession>A0A9W9U1Q8</accession>
<evidence type="ECO:0000256" key="3">
    <source>
        <dbReference type="ARBA" id="ARBA00023015"/>
    </source>
</evidence>
<comment type="subcellular location">
    <subcellularLocation>
        <location evidence="1">Nucleus</location>
    </subcellularLocation>
</comment>
<dbReference type="OrthoDB" id="1924787at2759"/>
<dbReference type="GO" id="GO:0046872">
    <property type="term" value="F:metal ion binding"/>
    <property type="evidence" value="ECO:0007669"/>
    <property type="project" value="UniProtKB-KW"/>
</dbReference>
<evidence type="ECO:0000256" key="4">
    <source>
        <dbReference type="ARBA" id="ARBA00023163"/>
    </source>
</evidence>